<dbReference type="Proteomes" id="UP000886998">
    <property type="component" value="Unassembled WGS sequence"/>
</dbReference>
<sequence length="119" mass="13554">MRISSYALGYPESSCDFRRRYQKLGDIDGRSIWILVTNSTPDRNTHNIDPLIVFPLRRVFKIERGNDSGLKPGWGCSEDRDKLKSMDEGVLKKGSTCGHFKEKRGCICPSSRWEKGFPG</sequence>
<dbReference type="EMBL" id="BMAV01007564">
    <property type="protein sequence ID" value="GFY50578.1"/>
    <property type="molecule type" value="Genomic_DNA"/>
</dbReference>
<accession>A0A8X6XBY3</accession>
<dbReference type="AlphaFoldDB" id="A0A8X6XBY3"/>
<protein>
    <submittedName>
        <fullName evidence="1">Uncharacterized protein</fullName>
    </submittedName>
</protein>
<keyword evidence="2" id="KW-1185">Reference proteome</keyword>
<evidence type="ECO:0000313" key="2">
    <source>
        <dbReference type="Proteomes" id="UP000886998"/>
    </source>
</evidence>
<reference evidence="1" key="1">
    <citation type="submission" date="2020-08" db="EMBL/GenBank/DDBJ databases">
        <title>Multicomponent nature underlies the extraordinary mechanical properties of spider dragline silk.</title>
        <authorList>
            <person name="Kono N."/>
            <person name="Nakamura H."/>
            <person name="Mori M."/>
            <person name="Yoshida Y."/>
            <person name="Ohtoshi R."/>
            <person name="Malay A.D."/>
            <person name="Moran D.A.P."/>
            <person name="Tomita M."/>
            <person name="Numata K."/>
            <person name="Arakawa K."/>
        </authorList>
    </citation>
    <scope>NUCLEOTIDE SEQUENCE</scope>
</reference>
<proteinExistence type="predicted"/>
<evidence type="ECO:0000313" key="1">
    <source>
        <dbReference type="EMBL" id="GFY50578.1"/>
    </source>
</evidence>
<gene>
    <name evidence="1" type="ORF">TNIN_337431</name>
</gene>
<organism evidence="1 2">
    <name type="scientific">Trichonephila inaurata madagascariensis</name>
    <dbReference type="NCBI Taxonomy" id="2747483"/>
    <lineage>
        <taxon>Eukaryota</taxon>
        <taxon>Metazoa</taxon>
        <taxon>Ecdysozoa</taxon>
        <taxon>Arthropoda</taxon>
        <taxon>Chelicerata</taxon>
        <taxon>Arachnida</taxon>
        <taxon>Araneae</taxon>
        <taxon>Araneomorphae</taxon>
        <taxon>Entelegynae</taxon>
        <taxon>Araneoidea</taxon>
        <taxon>Nephilidae</taxon>
        <taxon>Trichonephila</taxon>
        <taxon>Trichonephila inaurata</taxon>
    </lineage>
</organism>
<name>A0A8X6XBY3_9ARAC</name>
<comment type="caution">
    <text evidence="1">The sequence shown here is derived from an EMBL/GenBank/DDBJ whole genome shotgun (WGS) entry which is preliminary data.</text>
</comment>